<evidence type="ECO:0000313" key="4">
    <source>
        <dbReference type="Proteomes" id="UP000313359"/>
    </source>
</evidence>
<gene>
    <name evidence="3" type="ORF">L227DRAFT_527723</name>
</gene>
<feature type="region of interest" description="Disordered" evidence="1">
    <location>
        <begin position="420"/>
        <end position="478"/>
    </location>
</feature>
<dbReference type="InterPro" id="IPR036047">
    <property type="entry name" value="F-box-like_dom_sf"/>
</dbReference>
<protein>
    <recommendedName>
        <fullName evidence="2">F-box domain-containing protein</fullName>
    </recommendedName>
</protein>
<dbReference type="STRING" id="1328759.A0A5C2S7V7"/>
<sequence length="632" mass="71650">MDKLKPKVGERHLFRYRRAKTPKQVENTKGKPPKGRNVGKLMQVLNVPVDVFLEIASHLHPLDVLHLSRTSIELREMLMSRNMRSIWIAARKKIDPPMPDCPDGLSEPQYASLVFETHCMACGAGRASWKYSYAARVRFCGACWKANVILGSKLVKQIGIKKDASIMSVIFTMLPTAAEYAWPFSQDQQNARNRFYEPEFLAVVDEYRKVQSEGPQALQEFVKKCTTETKARLKFDSDMRDWETRRSKAKNKLDDQIATDRATAIKQKLEELGYTTDDLPRWSSELSNILHQPRPLTTRIWNTVQPKLIKIVEAERARRAEEAFNQKWKSRLTALRGHYRIYTETDRALHPEKRILPNFEVARKLPCMEALLTSVEDPQEELTEKQFASVEATFLQEVEAQYWRPSRHFLAQLVRSAKSGAAEASGKGKKTPKATAAVTNRKPKGKGKGKKRAVDEDSDSEIDSDGDEDYDGPADGQAQQDVDEAADSALLTSLTSLFECPTCNMYSMGIITRHMTCKELLEHWQDRHSCPPWETNCIRVFPSPTIPRLLRALRLPPNVTLSDIEEVLWASSATPTCSLCRSRRPYHSPLCRTLSSLIYHIDCMHCKPMKGQELVIDLGGGSSVAAASTSRE</sequence>
<name>A0A5C2S7V7_9APHY</name>
<evidence type="ECO:0000313" key="3">
    <source>
        <dbReference type="EMBL" id="RPD59164.1"/>
    </source>
</evidence>
<evidence type="ECO:0000259" key="2">
    <source>
        <dbReference type="PROSITE" id="PS50181"/>
    </source>
</evidence>
<dbReference type="Proteomes" id="UP000313359">
    <property type="component" value="Unassembled WGS sequence"/>
</dbReference>
<dbReference type="SUPFAM" id="SSF81383">
    <property type="entry name" value="F-box domain"/>
    <property type="match status" value="1"/>
</dbReference>
<feature type="domain" description="F-box" evidence="2">
    <location>
        <begin position="41"/>
        <end position="90"/>
    </location>
</feature>
<keyword evidence="4" id="KW-1185">Reference proteome</keyword>
<evidence type="ECO:0000256" key="1">
    <source>
        <dbReference type="SAM" id="MobiDB-lite"/>
    </source>
</evidence>
<dbReference type="OrthoDB" id="2751682at2759"/>
<reference evidence="3" key="1">
    <citation type="journal article" date="2018" name="Genome Biol. Evol.">
        <title>Genomics and development of Lentinus tigrinus, a white-rot wood-decaying mushroom with dimorphic fruiting bodies.</title>
        <authorList>
            <person name="Wu B."/>
            <person name="Xu Z."/>
            <person name="Knudson A."/>
            <person name="Carlson A."/>
            <person name="Chen N."/>
            <person name="Kovaka S."/>
            <person name="LaButti K."/>
            <person name="Lipzen A."/>
            <person name="Pennachio C."/>
            <person name="Riley R."/>
            <person name="Schakwitz W."/>
            <person name="Umezawa K."/>
            <person name="Ohm R.A."/>
            <person name="Grigoriev I.V."/>
            <person name="Nagy L.G."/>
            <person name="Gibbons J."/>
            <person name="Hibbett D."/>
        </authorList>
    </citation>
    <scope>NUCLEOTIDE SEQUENCE [LARGE SCALE GENOMIC DNA]</scope>
    <source>
        <strain evidence="3">ALCF2SS1-6</strain>
    </source>
</reference>
<dbReference type="AlphaFoldDB" id="A0A5C2S7V7"/>
<proteinExistence type="predicted"/>
<dbReference type="EMBL" id="ML122271">
    <property type="protein sequence ID" value="RPD59164.1"/>
    <property type="molecule type" value="Genomic_DNA"/>
</dbReference>
<feature type="compositionally biased region" description="Acidic residues" evidence="1">
    <location>
        <begin position="456"/>
        <end position="472"/>
    </location>
</feature>
<accession>A0A5C2S7V7</accession>
<feature type="compositionally biased region" description="Basic residues" evidence="1">
    <location>
        <begin position="441"/>
        <end position="451"/>
    </location>
</feature>
<dbReference type="InterPro" id="IPR001810">
    <property type="entry name" value="F-box_dom"/>
</dbReference>
<feature type="region of interest" description="Disordered" evidence="1">
    <location>
        <begin position="18"/>
        <end position="37"/>
    </location>
</feature>
<organism evidence="3 4">
    <name type="scientific">Lentinus tigrinus ALCF2SS1-6</name>
    <dbReference type="NCBI Taxonomy" id="1328759"/>
    <lineage>
        <taxon>Eukaryota</taxon>
        <taxon>Fungi</taxon>
        <taxon>Dikarya</taxon>
        <taxon>Basidiomycota</taxon>
        <taxon>Agaricomycotina</taxon>
        <taxon>Agaricomycetes</taxon>
        <taxon>Polyporales</taxon>
        <taxon>Polyporaceae</taxon>
        <taxon>Lentinus</taxon>
    </lineage>
</organism>
<dbReference type="PROSITE" id="PS50181">
    <property type="entry name" value="FBOX"/>
    <property type="match status" value="1"/>
</dbReference>